<feature type="transmembrane region" description="Helical" evidence="7">
    <location>
        <begin position="72"/>
        <end position="94"/>
    </location>
</feature>
<reference evidence="9 10" key="1">
    <citation type="submission" date="2017-08" db="EMBL/GenBank/DDBJ databases">
        <title>Substantial Increase in Enzyme Production by Combined Drug-Resistance Mutations in Paenibacillus agaridevorans.</title>
        <authorList>
            <person name="Tanaka Y."/>
            <person name="Funane K."/>
            <person name="Hosaka T."/>
            <person name="Shiwa Y."/>
            <person name="Fujita N."/>
            <person name="Miyazaki T."/>
            <person name="Yoshikawa H."/>
            <person name="Murakami K."/>
            <person name="Kasahara K."/>
            <person name="Inaoka T."/>
            <person name="Hiraga Y."/>
            <person name="Ochi K."/>
        </authorList>
    </citation>
    <scope>NUCLEOTIDE SEQUENCE [LARGE SCALE GENOMIC DNA]</scope>
    <source>
        <strain evidence="9 10">T-3040</strain>
    </source>
</reference>
<evidence type="ECO:0000313" key="10">
    <source>
        <dbReference type="Proteomes" id="UP000245202"/>
    </source>
</evidence>
<dbReference type="Pfam" id="PF00528">
    <property type="entry name" value="BPD_transp_1"/>
    <property type="match status" value="1"/>
</dbReference>
<accession>A0A2R5EH87</accession>
<dbReference type="InterPro" id="IPR000515">
    <property type="entry name" value="MetI-like"/>
</dbReference>
<dbReference type="Proteomes" id="UP000245202">
    <property type="component" value="Unassembled WGS sequence"/>
</dbReference>
<dbReference type="Gene3D" id="1.10.3720.10">
    <property type="entry name" value="MetI-like"/>
    <property type="match status" value="1"/>
</dbReference>
<feature type="transmembrane region" description="Helical" evidence="7">
    <location>
        <begin position="212"/>
        <end position="234"/>
    </location>
</feature>
<organism evidence="9 10">
    <name type="scientific">Paenibacillus agaridevorans</name>
    <dbReference type="NCBI Taxonomy" id="171404"/>
    <lineage>
        <taxon>Bacteria</taxon>
        <taxon>Bacillati</taxon>
        <taxon>Bacillota</taxon>
        <taxon>Bacilli</taxon>
        <taxon>Bacillales</taxon>
        <taxon>Paenibacillaceae</taxon>
        <taxon>Paenibacillus</taxon>
    </lineage>
</organism>
<evidence type="ECO:0000256" key="5">
    <source>
        <dbReference type="ARBA" id="ARBA00022989"/>
    </source>
</evidence>
<dbReference type="PROSITE" id="PS50928">
    <property type="entry name" value="ABC_TM1"/>
    <property type="match status" value="1"/>
</dbReference>
<sequence>MLSHWQLYLILLPPLLYVIIFHYIPMYGIQLAFKQFQATSGITGSPWVGMKHFEQFFSSPSSWRIIRNTIGISLYSIAAGFAFPIMLAIALNEVRARFFKKTVQMITYAPYFISTVVLVGMLMQVLDPRAGIINQVITLFGGDPVNLMGKAEYFKSIYVWTTIWQGTGYSAVIYLAALSGVSKDLQEACVIDGASKLRRIWHVDLPSIRPTIVILLVLSFGSVMNVGFEMIFLMQNSLNLATSEIISTYVYKVGLINANFSFSTAIGLFNSVINLFLLVSANYLARKFTDNSLW</sequence>
<keyword evidence="2 7" id="KW-0813">Transport</keyword>
<feature type="transmembrane region" description="Helical" evidence="7">
    <location>
        <begin position="260"/>
        <end position="285"/>
    </location>
</feature>
<evidence type="ECO:0000259" key="8">
    <source>
        <dbReference type="PROSITE" id="PS50928"/>
    </source>
</evidence>
<keyword evidence="5 7" id="KW-1133">Transmembrane helix</keyword>
<protein>
    <submittedName>
        <fullName evidence="9">Sugar ABC transporter permease</fullName>
    </submittedName>
</protein>
<name>A0A2R5EH87_9BACL</name>
<dbReference type="GO" id="GO:0055085">
    <property type="term" value="P:transmembrane transport"/>
    <property type="evidence" value="ECO:0007669"/>
    <property type="project" value="InterPro"/>
</dbReference>
<evidence type="ECO:0000256" key="7">
    <source>
        <dbReference type="RuleBase" id="RU363032"/>
    </source>
</evidence>
<comment type="similarity">
    <text evidence="7">Belongs to the binding-protein-dependent transport system permease family.</text>
</comment>
<comment type="caution">
    <text evidence="9">The sequence shown here is derived from an EMBL/GenBank/DDBJ whole genome shotgun (WGS) entry which is preliminary data.</text>
</comment>
<keyword evidence="6 7" id="KW-0472">Membrane</keyword>
<dbReference type="AlphaFoldDB" id="A0A2R5EH87"/>
<keyword evidence="10" id="KW-1185">Reference proteome</keyword>
<evidence type="ECO:0000256" key="4">
    <source>
        <dbReference type="ARBA" id="ARBA00022692"/>
    </source>
</evidence>
<dbReference type="PANTHER" id="PTHR43227">
    <property type="entry name" value="BLL4140 PROTEIN"/>
    <property type="match status" value="1"/>
</dbReference>
<evidence type="ECO:0000256" key="2">
    <source>
        <dbReference type="ARBA" id="ARBA00022448"/>
    </source>
</evidence>
<dbReference type="CDD" id="cd06261">
    <property type="entry name" value="TM_PBP2"/>
    <property type="match status" value="1"/>
</dbReference>
<proteinExistence type="inferred from homology"/>
<dbReference type="InterPro" id="IPR035906">
    <property type="entry name" value="MetI-like_sf"/>
</dbReference>
<evidence type="ECO:0000313" key="9">
    <source>
        <dbReference type="EMBL" id="GBG05930.1"/>
    </source>
</evidence>
<evidence type="ECO:0000256" key="1">
    <source>
        <dbReference type="ARBA" id="ARBA00004651"/>
    </source>
</evidence>
<keyword evidence="3" id="KW-1003">Cell membrane</keyword>
<keyword evidence="4 7" id="KW-0812">Transmembrane</keyword>
<feature type="transmembrane region" description="Helical" evidence="7">
    <location>
        <begin position="7"/>
        <end position="24"/>
    </location>
</feature>
<dbReference type="PANTHER" id="PTHR43227:SF11">
    <property type="entry name" value="BLL4140 PROTEIN"/>
    <property type="match status" value="1"/>
</dbReference>
<evidence type="ECO:0000256" key="3">
    <source>
        <dbReference type="ARBA" id="ARBA00022475"/>
    </source>
</evidence>
<feature type="domain" description="ABC transmembrane type-1" evidence="8">
    <location>
        <begin position="66"/>
        <end position="281"/>
    </location>
</feature>
<gene>
    <name evidence="9" type="ORF">PAT3040_00416</name>
</gene>
<dbReference type="SUPFAM" id="SSF161098">
    <property type="entry name" value="MetI-like"/>
    <property type="match status" value="1"/>
</dbReference>
<feature type="transmembrane region" description="Helical" evidence="7">
    <location>
        <begin position="106"/>
        <end position="126"/>
    </location>
</feature>
<feature type="transmembrane region" description="Helical" evidence="7">
    <location>
        <begin position="157"/>
        <end position="177"/>
    </location>
</feature>
<dbReference type="InterPro" id="IPR050809">
    <property type="entry name" value="UgpAE/MalFG_permease"/>
</dbReference>
<comment type="subcellular location">
    <subcellularLocation>
        <location evidence="1 7">Cell membrane</location>
        <topology evidence="1 7">Multi-pass membrane protein</topology>
    </subcellularLocation>
</comment>
<dbReference type="EMBL" id="BDQX01000031">
    <property type="protein sequence ID" value="GBG05930.1"/>
    <property type="molecule type" value="Genomic_DNA"/>
</dbReference>
<evidence type="ECO:0000256" key="6">
    <source>
        <dbReference type="ARBA" id="ARBA00023136"/>
    </source>
</evidence>
<dbReference type="GO" id="GO:0005886">
    <property type="term" value="C:plasma membrane"/>
    <property type="evidence" value="ECO:0007669"/>
    <property type="project" value="UniProtKB-SubCell"/>
</dbReference>